<keyword evidence="1" id="KW-0677">Repeat</keyword>
<dbReference type="SMART" id="SM00248">
    <property type="entry name" value="ANK"/>
    <property type="match status" value="7"/>
</dbReference>
<evidence type="ECO:0000256" key="3">
    <source>
        <dbReference type="SAM" id="MobiDB-lite"/>
    </source>
</evidence>
<proteinExistence type="predicted"/>
<dbReference type="RefSeq" id="XP_056752943.1">
    <property type="nucleotide sequence ID" value="XM_056897158.1"/>
</dbReference>
<evidence type="ECO:0000313" key="5">
    <source>
        <dbReference type="EMBL" id="KAJ5603145.1"/>
    </source>
</evidence>
<dbReference type="PROSITE" id="PS50297">
    <property type="entry name" value="ANK_REP_REGION"/>
    <property type="match status" value="2"/>
</dbReference>
<keyword evidence="6" id="KW-1185">Reference proteome</keyword>
<feature type="repeat" description="ANK" evidence="2">
    <location>
        <begin position="959"/>
        <end position="983"/>
    </location>
</feature>
<dbReference type="EMBL" id="JAQJAE010000003">
    <property type="protein sequence ID" value="KAJ5603145.1"/>
    <property type="molecule type" value="Genomic_DNA"/>
</dbReference>
<dbReference type="Pfam" id="PF24883">
    <property type="entry name" value="NPHP3_N"/>
    <property type="match status" value="1"/>
</dbReference>
<name>A0AAD6H440_9EURO</name>
<dbReference type="InterPro" id="IPR036770">
    <property type="entry name" value="Ankyrin_rpt-contain_sf"/>
</dbReference>
<reference evidence="5" key="2">
    <citation type="submission" date="2023-01" db="EMBL/GenBank/DDBJ databases">
        <authorList>
            <person name="Petersen C."/>
        </authorList>
    </citation>
    <scope>NUCLEOTIDE SEQUENCE</scope>
    <source>
        <strain evidence="5">IBT 12815</strain>
    </source>
</reference>
<dbReference type="Gene3D" id="1.25.40.20">
    <property type="entry name" value="Ankyrin repeat-containing domain"/>
    <property type="match status" value="2"/>
</dbReference>
<evidence type="ECO:0000256" key="1">
    <source>
        <dbReference type="ARBA" id="ARBA00022737"/>
    </source>
</evidence>
<evidence type="ECO:0000256" key="2">
    <source>
        <dbReference type="PROSITE-ProRule" id="PRU00023"/>
    </source>
</evidence>
<dbReference type="InterPro" id="IPR027417">
    <property type="entry name" value="P-loop_NTPase"/>
</dbReference>
<feature type="domain" description="NACHT" evidence="4">
    <location>
        <begin position="355"/>
        <end position="502"/>
    </location>
</feature>
<feature type="compositionally biased region" description="Low complexity" evidence="3">
    <location>
        <begin position="30"/>
        <end position="44"/>
    </location>
</feature>
<dbReference type="AlphaFoldDB" id="A0AAD6H440"/>
<dbReference type="Pfam" id="PF12796">
    <property type="entry name" value="Ank_2"/>
    <property type="match status" value="2"/>
</dbReference>
<dbReference type="Pfam" id="PF00023">
    <property type="entry name" value="Ank"/>
    <property type="match status" value="1"/>
</dbReference>
<protein>
    <recommendedName>
        <fullName evidence="4">NACHT domain-containing protein</fullName>
    </recommendedName>
</protein>
<gene>
    <name evidence="5" type="ORF">N7537_006101</name>
</gene>
<accession>A0AAD6H440</accession>
<dbReference type="PANTHER" id="PTHR10039">
    <property type="entry name" value="AMELOGENIN"/>
    <property type="match status" value="1"/>
</dbReference>
<dbReference type="Proteomes" id="UP001213799">
    <property type="component" value="Unassembled WGS sequence"/>
</dbReference>
<reference evidence="5" key="1">
    <citation type="journal article" date="2023" name="IMA Fungus">
        <title>Comparative genomic study of the Penicillium genus elucidates a diverse pangenome and 15 lateral gene transfer events.</title>
        <authorList>
            <person name="Petersen C."/>
            <person name="Sorensen T."/>
            <person name="Nielsen M.R."/>
            <person name="Sondergaard T.E."/>
            <person name="Sorensen J.L."/>
            <person name="Fitzpatrick D.A."/>
            <person name="Frisvad J.C."/>
            <person name="Nielsen K.L."/>
        </authorList>
    </citation>
    <scope>NUCLEOTIDE SEQUENCE</scope>
    <source>
        <strain evidence="5">IBT 12815</strain>
    </source>
</reference>
<sequence>MKLKLRYHRLVDRLKKPKRSSKKPERPQHESSPPQSSPVAAPSSIPKIYDPWIESEELLRKDPETKKLLENATEILRSNGLSFGSSTAQNHQQLCSFLEDGAQKLDESKWRIGDSQTPLERHLTPVFKNVLMVKDLINAAAASSPPAAIACASLTVVFTLFIQSMEQQDSLIHGLSRTAALIPRVHVMQDLYLHSQSTERLTEGFMTKFQGTLTSLCSKLLEFNARALLHFEKSSLVQFSRGAVKKDPWTALVQDMKDLEVESHRFTTLLDAANRKSESLEWQKRYEKLENDIMAYSVWQKDTVRDKKVIEFLRMLYTCPYRDRKDRNRDRVPGTCEWFVRHQRFQEWNQNQNSRLLWVSADPGCGKSVLARYLVNEVLPRPSGRTICYFFFKDDFDDQNNVTSALSSLIRQLFIALPSLLSNSILEKADTDGDQLIGSFSDLWTILTTVTSDPRAGEVVVVFDALDECRDADRSELIEKVTDLYLHPENTRSLKILLTSRPYGHIQSGFRKIERAWPTIHLSGEVGEPAEQIAEEINLVVDDAIEKITEAKDLDDDDHDFLQEELAKISNRTYLWVTLTLEYIKTTPFRRGNVRRALGEDIPASVNDAYEKMLDRSLDHKRARIVLHVVLGARKPLSLEEVSVALALQSTHECEDDVKEEMEPENTFRSTLRDLCGLLLWINDDKVYLLHQTVKEFLVPRDVVDSNGPTWQDSFPATGSHKILAKRCIWFFQFHTLDPRLTAFAGYASDYWEYHFRESCFDKTEDATMLALILCDPNSEPNRIWQQHDGKRFKSRRSFKRYIGFKRDRNTNLRIDRVDFPYGTPPFILASRLGLQAVVEKLLESQLHECDTREKKFYRTPLSNAAQAGHENVVKLLLDTRKVDVDSRDAKQRTPFSYAAARGHEGVVHLLLDTGGVDVNSQDVKQRTPLSYAAWLGQERVVQLLLHIKETKVDSPDSKQRTPLSYAVARGHERVVKLLLDTGQVYVDSQDDTQRTPLSYAAVRGNDRVVQLLLDTGQVDVNSQDARHQTPLSYAIQEGDKKVIQLLQLYRNSAKS</sequence>
<keyword evidence="2" id="KW-0040">ANK repeat</keyword>
<dbReference type="SUPFAM" id="SSF52540">
    <property type="entry name" value="P-loop containing nucleoside triphosphate hydrolases"/>
    <property type="match status" value="1"/>
</dbReference>
<evidence type="ECO:0000259" key="4">
    <source>
        <dbReference type="PROSITE" id="PS50837"/>
    </source>
</evidence>
<dbReference type="PROSITE" id="PS50837">
    <property type="entry name" value="NACHT"/>
    <property type="match status" value="1"/>
</dbReference>
<evidence type="ECO:0000313" key="6">
    <source>
        <dbReference type="Proteomes" id="UP001213799"/>
    </source>
</evidence>
<organism evidence="5 6">
    <name type="scientific">Penicillium hordei</name>
    <dbReference type="NCBI Taxonomy" id="40994"/>
    <lineage>
        <taxon>Eukaryota</taxon>
        <taxon>Fungi</taxon>
        <taxon>Dikarya</taxon>
        <taxon>Ascomycota</taxon>
        <taxon>Pezizomycotina</taxon>
        <taxon>Eurotiomycetes</taxon>
        <taxon>Eurotiomycetidae</taxon>
        <taxon>Eurotiales</taxon>
        <taxon>Aspergillaceae</taxon>
        <taxon>Penicillium</taxon>
    </lineage>
</organism>
<dbReference type="InterPro" id="IPR002110">
    <property type="entry name" value="Ankyrin_rpt"/>
</dbReference>
<feature type="repeat" description="ANK" evidence="2">
    <location>
        <begin position="993"/>
        <end position="1017"/>
    </location>
</feature>
<dbReference type="InterPro" id="IPR054471">
    <property type="entry name" value="GPIID_WHD"/>
</dbReference>
<comment type="caution">
    <text evidence="5">The sequence shown here is derived from an EMBL/GenBank/DDBJ whole genome shotgun (WGS) entry which is preliminary data.</text>
</comment>
<dbReference type="InterPro" id="IPR056884">
    <property type="entry name" value="NPHP3-like_N"/>
</dbReference>
<dbReference type="Pfam" id="PF17100">
    <property type="entry name" value="NACHT_N"/>
    <property type="match status" value="1"/>
</dbReference>
<dbReference type="Pfam" id="PF22939">
    <property type="entry name" value="WHD_GPIID"/>
    <property type="match status" value="1"/>
</dbReference>
<dbReference type="PROSITE" id="PS50088">
    <property type="entry name" value="ANK_REPEAT"/>
    <property type="match status" value="2"/>
</dbReference>
<dbReference type="SUPFAM" id="SSF48403">
    <property type="entry name" value="Ankyrin repeat"/>
    <property type="match status" value="1"/>
</dbReference>
<dbReference type="Gene3D" id="3.40.50.300">
    <property type="entry name" value="P-loop containing nucleotide triphosphate hydrolases"/>
    <property type="match status" value="1"/>
</dbReference>
<dbReference type="InterPro" id="IPR007111">
    <property type="entry name" value="NACHT_NTPase"/>
</dbReference>
<dbReference type="GeneID" id="81587400"/>
<feature type="region of interest" description="Disordered" evidence="3">
    <location>
        <begin position="10"/>
        <end position="44"/>
    </location>
</feature>
<dbReference type="InterPro" id="IPR031359">
    <property type="entry name" value="NACHT_N"/>
</dbReference>